<keyword evidence="2" id="KW-1185">Reference proteome</keyword>
<dbReference type="Pfam" id="PF23973">
    <property type="entry name" value="DUF7299"/>
    <property type="match status" value="1"/>
</dbReference>
<evidence type="ECO:0000313" key="2">
    <source>
        <dbReference type="Proteomes" id="UP000297193"/>
    </source>
</evidence>
<protein>
    <submittedName>
        <fullName evidence="1">Uncharacterized protein</fullName>
    </submittedName>
</protein>
<accession>A0A4D6DYF1</accession>
<organism evidence="1 2">
    <name type="scientific">Escherichia phage Jahat_MG145</name>
    <dbReference type="NCBI Taxonomy" id="2562601"/>
    <lineage>
        <taxon>Viruses</taxon>
        <taxon>Duplodnaviria</taxon>
        <taxon>Heunggongvirae</taxon>
        <taxon>Uroviricota</taxon>
        <taxon>Caudoviricetes</taxon>
        <taxon>Drexlerviridae</taxon>
        <taxon>Tempevirinae</taxon>
        <taxon>Jahatvirus</taxon>
        <taxon>Jahatvirus MG145</taxon>
    </lineage>
</organism>
<reference evidence="2" key="1">
    <citation type="submission" date="2019-02" db="EMBL/GenBank/DDBJ databases">
        <authorList>
            <person name="Olsen N.S."/>
            <person name="Kot W."/>
            <person name="Hansen L.H."/>
        </authorList>
    </citation>
    <scope>NUCLEOTIDE SEQUENCE [LARGE SCALE GENOMIC DNA]</scope>
</reference>
<sequence>MSTLLFVLSYILTFIAGAFAWGCLTSVAIAHLARKGKAAFAIYSSKDEKWHVRGRYLRIGQEIHKHIKAMDGKVEYKLLE</sequence>
<dbReference type="Proteomes" id="UP000297193">
    <property type="component" value="Segment"/>
</dbReference>
<evidence type="ECO:0000313" key="1">
    <source>
        <dbReference type="EMBL" id="QBZ71381.1"/>
    </source>
</evidence>
<dbReference type="EMBL" id="MK552105">
    <property type="protein sequence ID" value="QBZ71381.1"/>
    <property type="molecule type" value="Genomic_DNA"/>
</dbReference>
<name>A0A4D6DYF1_9CAUD</name>
<dbReference type="InterPro" id="IPR055723">
    <property type="entry name" value="DUF7299"/>
</dbReference>
<proteinExistence type="predicted"/>